<reference evidence="4 5" key="1">
    <citation type="submission" date="2020-08" db="EMBL/GenBank/DDBJ databases">
        <title>Sequencing the genomes of 1000 actinobacteria strains.</title>
        <authorList>
            <person name="Klenk H.-P."/>
        </authorList>
    </citation>
    <scope>NUCLEOTIDE SEQUENCE [LARGE SCALE GENOMIC DNA]</scope>
    <source>
        <strain evidence="4 5">DSM 45823</strain>
    </source>
</reference>
<feature type="transmembrane region" description="Helical" evidence="2">
    <location>
        <begin position="82"/>
        <end position="106"/>
    </location>
</feature>
<evidence type="ECO:0000313" key="5">
    <source>
        <dbReference type="Proteomes" id="UP000539313"/>
    </source>
</evidence>
<evidence type="ECO:0000259" key="3">
    <source>
        <dbReference type="Pfam" id="PF20177"/>
    </source>
</evidence>
<keyword evidence="2" id="KW-0812">Transmembrane</keyword>
<evidence type="ECO:0000256" key="2">
    <source>
        <dbReference type="SAM" id="Phobius"/>
    </source>
</evidence>
<accession>A0A7W3R8L1</accession>
<feature type="region of interest" description="Disordered" evidence="1">
    <location>
        <begin position="1"/>
        <end position="30"/>
    </location>
</feature>
<dbReference type="RefSeq" id="WP_182705453.1">
    <property type="nucleotide sequence ID" value="NZ_JACJII010000001.1"/>
</dbReference>
<keyword evidence="2" id="KW-0472">Membrane</keyword>
<dbReference type="InterPro" id="IPR046672">
    <property type="entry name" value="DUF6542"/>
</dbReference>
<feature type="transmembrane region" description="Helical" evidence="2">
    <location>
        <begin position="58"/>
        <end position="75"/>
    </location>
</feature>
<sequence>MTPTAARKPSRSARRRAAPPPATRRADGAKGAVTGRGGVVILFALALLGALAGHWLKSPPAAGLGFVAGCVLAALTTRRADLLTLVVCPPLVFLLATLTAQLLTSLGKESLLRVMLVGLVTSLSAAAPWLFLGTLLVVVVAVPRGLLTAVRELRTRLAGSRILQEDEEEDPVRWDEAPHPHHGEVG</sequence>
<feature type="transmembrane region" description="Helical" evidence="2">
    <location>
        <begin position="126"/>
        <end position="147"/>
    </location>
</feature>
<dbReference type="EMBL" id="JACJII010000001">
    <property type="protein sequence ID" value="MBA9003782.1"/>
    <property type="molecule type" value="Genomic_DNA"/>
</dbReference>
<evidence type="ECO:0000313" key="4">
    <source>
        <dbReference type="EMBL" id="MBA9003782.1"/>
    </source>
</evidence>
<dbReference type="AlphaFoldDB" id="A0A7W3R8L1"/>
<feature type="domain" description="DUF6542" evidence="3">
    <location>
        <begin position="33"/>
        <end position="148"/>
    </location>
</feature>
<organism evidence="4 5">
    <name type="scientific">Thermomonospora cellulosilytica</name>
    <dbReference type="NCBI Taxonomy" id="1411118"/>
    <lineage>
        <taxon>Bacteria</taxon>
        <taxon>Bacillati</taxon>
        <taxon>Actinomycetota</taxon>
        <taxon>Actinomycetes</taxon>
        <taxon>Streptosporangiales</taxon>
        <taxon>Thermomonosporaceae</taxon>
        <taxon>Thermomonospora</taxon>
    </lineage>
</organism>
<feature type="compositionally biased region" description="Basic residues" evidence="1">
    <location>
        <begin position="8"/>
        <end position="17"/>
    </location>
</feature>
<keyword evidence="5" id="KW-1185">Reference proteome</keyword>
<feature type="transmembrane region" description="Helical" evidence="2">
    <location>
        <begin position="33"/>
        <end position="52"/>
    </location>
</feature>
<proteinExistence type="predicted"/>
<gene>
    <name evidence="4" type="ORF">HNR21_002664</name>
</gene>
<protein>
    <recommendedName>
        <fullName evidence="3">DUF6542 domain-containing protein</fullName>
    </recommendedName>
</protein>
<dbReference type="Proteomes" id="UP000539313">
    <property type="component" value="Unassembled WGS sequence"/>
</dbReference>
<comment type="caution">
    <text evidence="4">The sequence shown here is derived from an EMBL/GenBank/DDBJ whole genome shotgun (WGS) entry which is preliminary data.</text>
</comment>
<dbReference type="Pfam" id="PF20177">
    <property type="entry name" value="DUF6542"/>
    <property type="match status" value="1"/>
</dbReference>
<name>A0A7W3R8L1_9ACTN</name>
<evidence type="ECO:0000256" key="1">
    <source>
        <dbReference type="SAM" id="MobiDB-lite"/>
    </source>
</evidence>
<keyword evidence="2" id="KW-1133">Transmembrane helix</keyword>